<name>A0A1M7E0U3_9RHOB</name>
<dbReference type="EMBL" id="FRBR01000006">
    <property type="protein sequence ID" value="SHL85293.1"/>
    <property type="molecule type" value="Genomic_DNA"/>
</dbReference>
<dbReference type="OrthoDB" id="7867809at2"/>
<proteinExistence type="predicted"/>
<evidence type="ECO:0000313" key="5">
    <source>
        <dbReference type="Proteomes" id="UP000183974"/>
    </source>
</evidence>
<keyword evidence="1" id="KW-0902">Two-component regulatory system</keyword>
<dbReference type="STRING" id="337701.SAMN05444398_106136"/>
<dbReference type="GO" id="GO:0004672">
    <property type="term" value="F:protein kinase activity"/>
    <property type="evidence" value="ECO:0007669"/>
    <property type="project" value="UniProtKB-ARBA"/>
</dbReference>
<dbReference type="GO" id="GO:0000160">
    <property type="term" value="P:phosphorelay signal transduction system"/>
    <property type="evidence" value="ECO:0007669"/>
    <property type="project" value="UniProtKB-KW"/>
</dbReference>
<feature type="modified residue" description="Phosphohistidine" evidence="2">
    <location>
        <position position="51"/>
    </location>
</feature>
<evidence type="ECO:0000259" key="3">
    <source>
        <dbReference type="PROSITE" id="PS50894"/>
    </source>
</evidence>
<protein>
    <submittedName>
        <fullName evidence="4">Hpt domain-containing protein</fullName>
    </submittedName>
</protein>
<evidence type="ECO:0000256" key="1">
    <source>
        <dbReference type="ARBA" id="ARBA00023012"/>
    </source>
</evidence>
<feature type="domain" description="HPt" evidence="3">
    <location>
        <begin position="8"/>
        <end position="107"/>
    </location>
</feature>
<dbReference type="InterPro" id="IPR008207">
    <property type="entry name" value="Sig_transdc_His_kin_Hpt_dom"/>
</dbReference>
<organism evidence="4 5">
    <name type="scientific">Roseovarius pacificus</name>
    <dbReference type="NCBI Taxonomy" id="337701"/>
    <lineage>
        <taxon>Bacteria</taxon>
        <taxon>Pseudomonadati</taxon>
        <taxon>Pseudomonadota</taxon>
        <taxon>Alphaproteobacteria</taxon>
        <taxon>Rhodobacterales</taxon>
        <taxon>Roseobacteraceae</taxon>
        <taxon>Roseovarius</taxon>
    </lineage>
</organism>
<dbReference type="Gene3D" id="1.20.120.160">
    <property type="entry name" value="HPT domain"/>
    <property type="match status" value="1"/>
</dbReference>
<dbReference type="AlphaFoldDB" id="A0A1M7E0U3"/>
<sequence>MIDWNRVRELRDEIGTDEFADVVSLFLDEVESEISALRGQGLADRLEARLHFLKGGALNLGFDDFAALCQTGEQLASQGYANKVDVTEIIETYDKSRATFMAGLPRLDDS</sequence>
<accession>A0A1M7E0U3</accession>
<dbReference type="InterPro" id="IPR036641">
    <property type="entry name" value="HPT_dom_sf"/>
</dbReference>
<keyword evidence="5" id="KW-1185">Reference proteome</keyword>
<dbReference type="PROSITE" id="PS50894">
    <property type="entry name" value="HPT"/>
    <property type="match status" value="1"/>
</dbReference>
<dbReference type="Pfam" id="PF01627">
    <property type="entry name" value="Hpt"/>
    <property type="match status" value="1"/>
</dbReference>
<reference evidence="4 5" key="1">
    <citation type="submission" date="2016-11" db="EMBL/GenBank/DDBJ databases">
        <authorList>
            <person name="Jaros S."/>
            <person name="Januszkiewicz K."/>
            <person name="Wedrychowicz H."/>
        </authorList>
    </citation>
    <scope>NUCLEOTIDE SEQUENCE [LARGE SCALE GENOMIC DNA]</scope>
    <source>
        <strain evidence="4 5">DSM 29589</strain>
    </source>
</reference>
<keyword evidence="2" id="KW-0597">Phosphoprotein</keyword>
<evidence type="ECO:0000313" key="4">
    <source>
        <dbReference type="EMBL" id="SHL85293.1"/>
    </source>
</evidence>
<dbReference type="RefSeq" id="WP_073035055.1">
    <property type="nucleotide sequence ID" value="NZ_BMLR01000006.1"/>
</dbReference>
<dbReference type="Proteomes" id="UP000183974">
    <property type="component" value="Unassembled WGS sequence"/>
</dbReference>
<dbReference type="SUPFAM" id="SSF47226">
    <property type="entry name" value="Histidine-containing phosphotransfer domain, HPT domain"/>
    <property type="match status" value="1"/>
</dbReference>
<gene>
    <name evidence="4" type="ORF">SAMN05444398_106136</name>
</gene>
<evidence type="ECO:0000256" key="2">
    <source>
        <dbReference type="PROSITE-ProRule" id="PRU00110"/>
    </source>
</evidence>